<dbReference type="Proteomes" id="UP000254337">
    <property type="component" value="Chromosome"/>
</dbReference>
<name>A0A346B153_9FIRM</name>
<dbReference type="EMBL" id="CP029462">
    <property type="protein sequence ID" value="AXL21846.1"/>
    <property type="molecule type" value="Genomic_DNA"/>
</dbReference>
<sequence>MSATWEQVNGKTIVKMTVFGEPVPQGRPRFSTINGHVQAIDPKKSRNYKQLIQLEAQPLFYRGFTAIEAASRLKLHIFRGIPQSWSRKKKEAALGNILRPTSRPDTDNYVKGVLDALNGFVVKDDSCIVQIEAGKFYSDRPRIEIEVEEIV</sequence>
<dbReference type="AlphaFoldDB" id="A0A346B153"/>
<dbReference type="GO" id="GO:0006310">
    <property type="term" value="P:DNA recombination"/>
    <property type="evidence" value="ECO:0007669"/>
    <property type="project" value="InterPro"/>
</dbReference>
<organism evidence="1 2">
    <name type="scientific">Megasphaera stantonii</name>
    <dbReference type="NCBI Taxonomy" id="2144175"/>
    <lineage>
        <taxon>Bacteria</taxon>
        <taxon>Bacillati</taxon>
        <taxon>Bacillota</taxon>
        <taxon>Negativicutes</taxon>
        <taxon>Veillonellales</taxon>
        <taxon>Veillonellaceae</taxon>
        <taxon>Megasphaera</taxon>
    </lineage>
</organism>
<proteinExistence type="predicted"/>
<dbReference type="InterPro" id="IPR036614">
    <property type="entry name" value="RusA-like_sf"/>
</dbReference>
<protein>
    <submittedName>
        <fullName evidence="1">RusA family crossover junction endodeoxyribonuclease</fullName>
    </submittedName>
</protein>
<dbReference type="Pfam" id="PF05866">
    <property type="entry name" value="RusA"/>
    <property type="match status" value="1"/>
</dbReference>
<dbReference type="GO" id="GO:0000287">
    <property type="term" value="F:magnesium ion binding"/>
    <property type="evidence" value="ECO:0007669"/>
    <property type="project" value="InterPro"/>
</dbReference>
<dbReference type="RefSeq" id="WP_107196342.1">
    <property type="nucleotide sequence ID" value="NZ_CP029462.1"/>
</dbReference>
<dbReference type="InterPro" id="IPR008822">
    <property type="entry name" value="Endonuclease_RusA-like"/>
</dbReference>
<dbReference type="SUPFAM" id="SSF103084">
    <property type="entry name" value="Holliday junction resolvase RusA"/>
    <property type="match status" value="1"/>
</dbReference>
<dbReference type="KEGG" id="meg:DKB62_09870"/>
<accession>A0A346B153</accession>
<evidence type="ECO:0000313" key="1">
    <source>
        <dbReference type="EMBL" id="AXL21846.1"/>
    </source>
</evidence>
<dbReference type="GO" id="GO:0006281">
    <property type="term" value="P:DNA repair"/>
    <property type="evidence" value="ECO:0007669"/>
    <property type="project" value="InterPro"/>
</dbReference>
<dbReference type="OrthoDB" id="5114842at2"/>
<evidence type="ECO:0000313" key="2">
    <source>
        <dbReference type="Proteomes" id="UP000254337"/>
    </source>
</evidence>
<dbReference type="Gene3D" id="3.30.1330.70">
    <property type="entry name" value="Holliday junction resolvase RusA"/>
    <property type="match status" value="1"/>
</dbReference>
<gene>
    <name evidence="1" type="ORF">DKB62_09870</name>
</gene>
<keyword evidence="2" id="KW-1185">Reference proteome</keyword>
<reference evidence="1 2" key="1">
    <citation type="submission" date="2018-05" db="EMBL/GenBank/DDBJ databases">
        <title>Complete genome sequence of Megasphaera sp. AJH120T, isolated from the ceca of a chicken.</title>
        <authorList>
            <person name="Maki J."/>
            <person name="Looft T."/>
        </authorList>
    </citation>
    <scope>NUCLEOTIDE SEQUENCE [LARGE SCALE GENOMIC DNA]</scope>
    <source>
        <strain evidence="1 2">AJH120</strain>
    </source>
</reference>